<dbReference type="InterPro" id="IPR014777">
    <property type="entry name" value="4pyrrole_Mease_sub1"/>
</dbReference>
<dbReference type="Proteomes" id="UP001165427">
    <property type="component" value="Unassembled WGS sequence"/>
</dbReference>
<name>A0AA41QZR8_9BACT</name>
<organism evidence="6 7">
    <name type="scientific">Desulfatitalea alkaliphila</name>
    <dbReference type="NCBI Taxonomy" id="2929485"/>
    <lineage>
        <taxon>Bacteria</taxon>
        <taxon>Pseudomonadati</taxon>
        <taxon>Thermodesulfobacteriota</taxon>
        <taxon>Desulfobacteria</taxon>
        <taxon>Desulfobacterales</taxon>
        <taxon>Desulfosarcinaceae</taxon>
        <taxon>Desulfatitalea</taxon>
    </lineage>
</organism>
<proteinExistence type="predicted"/>
<evidence type="ECO:0000256" key="2">
    <source>
        <dbReference type="ARBA" id="ARBA00022679"/>
    </source>
</evidence>
<evidence type="ECO:0000313" key="6">
    <source>
        <dbReference type="EMBL" id="MCJ8499324.1"/>
    </source>
</evidence>
<dbReference type="InterPro" id="IPR014776">
    <property type="entry name" value="4pyrrole_Mease_sub2"/>
</dbReference>
<reference evidence="6" key="1">
    <citation type="submission" date="2022-04" db="EMBL/GenBank/DDBJ databases">
        <title>Desulfatitalea alkaliphila sp. nov., a novel anaerobic sulfate-reducing bacterium isolated from terrestrial mud volcano, Taman Peninsula, Russia.</title>
        <authorList>
            <person name="Khomyakova M.A."/>
            <person name="Merkel A.Y."/>
            <person name="Slobodkin A.I."/>
        </authorList>
    </citation>
    <scope>NUCLEOTIDE SEQUENCE</scope>
    <source>
        <strain evidence="6">M08but</strain>
    </source>
</reference>
<dbReference type="PROSITE" id="PS51257">
    <property type="entry name" value="PROKAR_LIPOPROTEIN"/>
    <property type="match status" value="1"/>
</dbReference>
<feature type="chain" id="PRO_5041219731" evidence="4">
    <location>
        <begin position="26"/>
        <end position="554"/>
    </location>
</feature>
<sequence>MSYAQKPVQCLCAALSLALLVITLAAGCAATGPSAGSPAAPGSYQVVATGPGDVDLITPRALAAIARADIVFCEPRQQEQLEAFLSFDGKQVLAGYGVIFPYYGRDCATVPTDQPSRWSMSCEQFQEKQADFVARVRAAVAAGRHVVLLSGGDPTIYGPAMWSLHALADLNPGVVPGISAFNAANAALQVRLGEVVLTAPFQRPDRKDTLENFAGNDQATLVIFMPREMPAMLQRLQAAYPAETPAAVVVRAGHADREKVIVGTLADIGERLDPAEANMSLFYLGRSLNTAQYRPAKTADARKGRFYLLGMGPGDADLASLRALAVIEKADLIFARQRLQERFSAHLEGKQVLDGYHRLFPFYGRDCAAVTASERSRERMSCEQYQTKQAEFAAMVRAAVAEGKTVALLDSGDPMIYGPNAWTLTELADLPTEVVPGLSALNAGNAALATGVTEGKNSHSVILASGWTVERMAAYQATMVLFTMRTEFKTFIDALAKHYPPHTPVAIVQSAGYAEREKVLRGRLDTILAEMDAGRLPFEYLLYVGDFLEGRSQW</sequence>
<dbReference type="GO" id="GO:0008168">
    <property type="term" value="F:methyltransferase activity"/>
    <property type="evidence" value="ECO:0007669"/>
    <property type="project" value="UniProtKB-KW"/>
</dbReference>
<evidence type="ECO:0000256" key="4">
    <source>
        <dbReference type="SAM" id="SignalP"/>
    </source>
</evidence>
<dbReference type="InterPro" id="IPR000878">
    <property type="entry name" value="4pyrrol_Mease"/>
</dbReference>
<evidence type="ECO:0000259" key="5">
    <source>
        <dbReference type="Pfam" id="PF00590"/>
    </source>
</evidence>
<feature type="signal peptide" evidence="4">
    <location>
        <begin position="1"/>
        <end position="25"/>
    </location>
</feature>
<evidence type="ECO:0000256" key="1">
    <source>
        <dbReference type="ARBA" id="ARBA00022603"/>
    </source>
</evidence>
<dbReference type="SUPFAM" id="SSF53790">
    <property type="entry name" value="Tetrapyrrole methylase"/>
    <property type="match status" value="2"/>
</dbReference>
<keyword evidence="3" id="KW-0949">S-adenosyl-L-methionine</keyword>
<keyword evidence="4" id="KW-0732">Signal</keyword>
<keyword evidence="1 6" id="KW-0489">Methyltransferase</keyword>
<dbReference type="Gene3D" id="3.40.1010.10">
    <property type="entry name" value="Cobalt-precorrin-4 Transmethylase, Domain 1"/>
    <property type="match status" value="2"/>
</dbReference>
<keyword evidence="7" id="KW-1185">Reference proteome</keyword>
<feature type="domain" description="Tetrapyrrole methylase" evidence="5">
    <location>
        <begin position="46"/>
        <end position="268"/>
    </location>
</feature>
<dbReference type="RefSeq" id="WP_246902553.1">
    <property type="nucleotide sequence ID" value="NZ_JALJRB010000002.1"/>
</dbReference>
<comment type="caution">
    <text evidence="6">The sequence shown here is derived from an EMBL/GenBank/DDBJ whole genome shotgun (WGS) entry which is preliminary data.</text>
</comment>
<dbReference type="GO" id="GO:0032259">
    <property type="term" value="P:methylation"/>
    <property type="evidence" value="ECO:0007669"/>
    <property type="project" value="UniProtKB-KW"/>
</dbReference>
<dbReference type="EMBL" id="JALJRB010000002">
    <property type="protein sequence ID" value="MCJ8499324.1"/>
    <property type="molecule type" value="Genomic_DNA"/>
</dbReference>
<accession>A0AA41QZR8</accession>
<protein>
    <submittedName>
        <fullName evidence="6">SAM-dependent methyltransferase</fullName>
    </submittedName>
</protein>
<dbReference type="InterPro" id="IPR050161">
    <property type="entry name" value="Siro_Cobalamin_biosynth"/>
</dbReference>
<dbReference type="AlphaFoldDB" id="A0AA41QZR8"/>
<keyword evidence="2" id="KW-0808">Transferase</keyword>
<dbReference type="CDD" id="cd11724">
    <property type="entry name" value="TP_methylase"/>
    <property type="match status" value="2"/>
</dbReference>
<dbReference type="InterPro" id="IPR035996">
    <property type="entry name" value="4pyrrol_Methylase_sf"/>
</dbReference>
<evidence type="ECO:0000313" key="7">
    <source>
        <dbReference type="Proteomes" id="UP001165427"/>
    </source>
</evidence>
<gene>
    <name evidence="6" type="ORF">MRX98_01950</name>
</gene>
<evidence type="ECO:0000256" key="3">
    <source>
        <dbReference type="ARBA" id="ARBA00022691"/>
    </source>
</evidence>
<feature type="domain" description="Tetrapyrrole methylase" evidence="5">
    <location>
        <begin position="305"/>
        <end position="527"/>
    </location>
</feature>
<dbReference type="Pfam" id="PF00590">
    <property type="entry name" value="TP_methylase"/>
    <property type="match status" value="2"/>
</dbReference>
<dbReference type="PANTHER" id="PTHR45790">
    <property type="entry name" value="SIROHEME SYNTHASE-RELATED"/>
    <property type="match status" value="1"/>
</dbReference>
<dbReference type="Gene3D" id="3.30.950.10">
    <property type="entry name" value="Methyltransferase, Cobalt-precorrin-4 Transmethylase, Domain 2"/>
    <property type="match status" value="2"/>
</dbReference>